<dbReference type="InterPro" id="IPR011009">
    <property type="entry name" value="Kinase-like_dom_sf"/>
</dbReference>
<dbReference type="InterPro" id="IPR008610">
    <property type="entry name" value="Ebp2"/>
</dbReference>
<dbReference type="Pfam" id="PF00454">
    <property type="entry name" value="PI3_PI4_kinase"/>
    <property type="match status" value="1"/>
</dbReference>
<feature type="region of interest" description="Disordered" evidence="4">
    <location>
        <begin position="475"/>
        <end position="505"/>
    </location>
</feature>
<dbReference type="PROSITE" id="PS50290">
    <property type="entry name" value="PI3_4_KINASE_3"/>
    <property type="match status" value="1"/>
</dbReference>
<dbReference type="GO" id="GO:0005737">
    <property type="term" value="C:cytoplasm"/>
    <property type="evidence" value="ECO:0007669"/>
    <property type="project" value="TreeGrafter"/>
</dbReference>
<dbReference type="PROSITE" id="PS00916">
    <property type="entry name" value="PI3_4_KINASE_2"/>
    <property type="match status" value="1"/>
</dbReference>
<dbReference type="GO" id="GO:0005886">
    <property type="term" value="C:plasma membrane"/>
    <property type="evidence" value="ECO:0007669"/>
    <property type="project" value="TreeGrafter"/>
</dbReference>
<feature type="domain" description="PI3K/PI4K catalytic" evidence="5">
    <location>
        <begin position="62"/>
        <end position="342"/>
    </location>
</feature>
<dbReference type="GO" id="GO:0004430">
    <property type="term" value="F:1-phosphatidylinositol 4-kinase activity"/>
    <property type="evidence" value="ECO:0007669"/>
    <property type="project" value="TreeGrafter"/>
</dbReference>
<dbReference type="InterPro" id="IPR036940">
    <property type="entry name" value="PI3/4_kinase_cat_sf"/>
</dbReference>
<keyword evidence="6" id="KW-1185">Reference proteome</keyword>
<reference evidence="7" key="1">
    <citation type="submission" date="2016-11" db="UniProtKB">
        <authorList>
            <consortium name="WormBaseParasite"/>
        </authorList>
    </citation>
    <scope>IDENTIFICATION</scope>
</reference>
<dbReference type="AlphaFoldDB" id="A0A1I8FMD3"/>
<accession>A0A1I8FMD3</accession>
<proteinExistence type="inferred from homology"/>
<evidence type="ECO:0000256" key="2">
    <source>
        <dbReference type="ARBA" id="ARBA00022679"/>
    </source>
</evidence>
<dbReference type="PANTHER" id="PTHR10048">
    <property type="entry name" value="PHOSPHATIDYLINOSITOL KINASE"/>
    <property type="match status" value="1"/>
</dbReference>
<evidence type="ECO:0000313" key="6">
    <source>
        <dbReference type="Proteomes" id="UP000095280"/>
    </source>
</evidence>
<evidence type="ECO:0000256" key="1">
    <source>
        <dbReference type="ARBA" id="ARBA00006209"/>
    </source>
</evidence>
<evidence type="ECO:0000313" key="7">
    <source>
        <dbReference type="WBParaSite" id="maker-unitig_39773-snap-gene-0.1-mRNA-1"/>
    </source>
</evidence>
<dbReference type="Gene3D" id="1.10.1070.11">
    <property type="entry name" value="Phosphatidylinositol 3-/4-kinase, catalytic domain"/>
    <property type="match status" value="1"/>
</dbReference>
<sequence>KFLRSRVRFLPRVTQHLAIIKDYEKARTPSGSLSTSSLATSQLRTGCYLPTNPDALVTEIDYSSGIPMQSAAKAPFLARFRVRRIGIRNVERLALTSERESRLLSQINDGLHLQSLATMFDQDILALQVIGLFQNIYRQIGWICSCIRIRWWPTNPGMRSYRVRPELEIPRSDRPQHGVLSARLLQSAPTARRARQIPAARRNFITSMAAYSVVCYILNIKDRHNANIMLDDEGHLIHIDFGFLFETSPGGNMGFEPEMKISNEMVMVMGNGTDSESYKHSWQSDRTGSLVALVSLMLDTGLDCFRGQTIKQLRERFFPHDGERMAAQYFLRIVRSCREHWRTAGYDAIHDASGASDSDEDLREAVALAGPGLFVRTERSHVCDTAGLTARLAEFSQADSLPWIERLDVDARDDFKRELLFYRLGPVRPAADGLSRPEKPKVSQLKGPDDYLARWMVKSDDHTWHGICQAREKAKELRPAAPSLPSRLRLRRSSKSRREEAVHREAIKKIKKRAVGAEDLE</sequence>
<comment type="similarity">
    <text evidence="1">Belongs to the PI3/PI4-kinase family. Type III PI4K subfamily.</text>
</comment>
<keyword evidence="3" id="KW-0418">Kinase</keyword>
<dbReference type="WBParaSite" id="maker-unitig_39773-snap-gene-0.1-mRNA-1">
    <property type="protein sequence ID" value="maker-unitig_39773-snap-gene-0.1-mRNA-1"/>
    <property type="gene ID" value="maker-unitig_39773-snap-gene-0.1"/>
</dbReference>
<dbReference type="SUPFAM" id="SSF56112">
    <property type="entry name" value="Protein kinase-like (PK-like)"/>
    <property type="match status" value="1"/>
</dbReference>
<protein>
    <submittedName>
        <fullName evidence="7">PI3K/PI4K domain-containing protein</fullName>
    </submittedName>
</protein>
<dbReference type="InterPro" id="IPR018936">
    <property type="entry name" value="PI3/4_kinase_CS"/>
</dbReference>
<feature type="compositionally biased region" description="Basic and acidic residues" evidence="4">
    <location>
        <begin position="496"/>
        <end position="505"/>
    </location>
</feature>
<dbReference type="Proteomes" id="UP000095280">
    <property type="component" value="Unplaced"/>
</dbReference>
<keyword evidence="2" id="KW-0808">Transferase</keyword>
<dbReference type="Pfam" id="PF05890">
    <property type="entry name" value="Ebp2"/>
    <property type="match status" value="1"/>
</dbReference>
<evidence type="ECO:0000259" key="5">
    <source>
        <dbReference type="PROSITE" id="PS50290"/>
    </source>
</evidence>
<evidence type="ECO:0000256" key="4">
    <source>
        <dbReference type="SAM" id="MobiDB-lite"/>
    </source>
</evidence>
<dbReference type="GO" id="GO:0048015">
    <property type="term" value="P:phosphatidylinositol-mediated signaling"/>
    <property type="evidence" value="ECO:0007669"/>
    <property type="project" value="TreeGrafter"/>
</dbReference>
<dbReference type="InterPro" id="IPR015433">
    <property type="entry name" value="PI3/4_kinase"/>
</dbReference>
<name>A0A1I8FMD3_9PLAT</name>
<dbReference type="SMART" id="SM00146">
    <property type="entry name" value="PI3Kc"/>
    <property type="match status" value="1"/>
</dbReference>
<dbReference type="InterPro" id="IPR000403">
    <property type="entry name" value="PI3/4_kinase_cat_dom"/>
</dbReference>
<dbReference type="PANTHER" id="PTHR10048:SF15">
    <property type="entry name" value="PHOSPHATIDYLINOSITOL 4-KINASE ALPHA"/>
    <property type="match status" value="1"/>
</dbReference>
<dbReference type="Gene3D" id="3.30.1010.10">
    <property type="entry name" value="Phosphatidylinositol 3-kinase Catalytic Subunit, Chain A, domain 4"/>
    <property type="match status" value="1"/>
</dbReference>
<dbReference type="GO" id="GO:0046854">
    <property type="term" value="P:phosphatidylinositol phosphate biosynthetic process"/>
    <property type="evidence" value="ECO:0007669"/>
    <property type="project" value="InterPro"/>
</dbReference>
<organism evidence="6 7">
    <name type="scientific">Macrostomum lignano</name>
    <dbReference type="NCBI Taxonomy" id="282301"/>
    <lineage>
        <taxon>Eukaryota</taxon>
        <taxon>Metazoa</taxon>
        <taxon>Spiralia</taxon>
        <taxon>Lophotrochozoa</taxon>
        <taxon>Platyhelminthes</taxon>
        <taxon>Rhabditophora</taxon>
        <taxon>Macrostomorpha</taxon>
        <taxon>Macrostomida</taxon>
        <taxon>Macrostomidae</taxon>
        <taxon>Macrostomum</taxon>
    </lineage>
</organism>
<evidence type="ECO:0000256" key="3">
    <source>
        <dbReference type="ARBA" id="ARBA00022777"/>
    </source>
</evidence>